<dbReference type="InterPro" id="IPR017900">
    <property type="entry name" value="4Fe4S_Fe_S_CS"/>
</dbReference>
<proteinExistence type="predicted"/>
<dbReference type="Pfam" id="PF09163">
    <property type="entry name" value="Form-deh_trans"/>
    <property type="match status" value="1"/>
</dbReference>
<feature type="binding site" evidence="7">
    <location>
        <position position="16"/>
    </location>
    <ligand>
        <name>[4Fe-4S] cluster</name>
        <dbReference type="ChEBI" id="CHEBI:49883"/>
        <label>1</label>
    </ligand>
</feature>
<dbReference type="GO" id="GO:0046872">
    <property type="term" value="F:metal ion binding"/>
    <property type="evidence" value="ECO:0007669"/>
    <property type="project" value="UniProtKB-KW"/>
</dbReference>
<reference evidence="9 10" key="1">
    <citation type="submission" date="2016-10" db="EMBL/GenBank/DDBJ databases">
        <authorList>
            <person name="de Groot N.N."/>
        </authorList>
    </citation>
    <scope>NUCLEOTIDE SEQUENCE [LARGE SCALE GENOMIC DNA]</scope>
    <source>
        <strain evidence="9 10">DSM 8423</strain>
    </source>
</reference>
<dbReference type="GO" id="GO:0045333">
    <property type="term" value="P:cellular respiration"/>
    <property type="evidence" value="ECO:0007669"/>
    <property type="project" value="InterPro"/>
</dbReference>
<sequence length="267" mass="29536">MNNKRDLVKLIDTTLCTACRGCQVACKQWNELPGLPTKQTGSYQNPPDLQWNTWTLIRFQEYESKNGKFEWLFRKDGCMHCTDAACVKVCPSGALYHTEYGSVGIHHEKCIGCKYCVSACPFDVPRYDRATDKVYKCDLCYSRLQGDQEPACVKSCLTEALTIGPRDAMLKKAYAKVKQLGGDANVYGDKFVGGTHVIYVLGEKPEVYEGLPKSPSVPVTTVLWKDILKPLSLLAAGGVIAGSFLHYIIHGPKLPDEDSGQDKKGGE</sequence>
<dbReference type="AlphaFoldDB" id="A0A1H7YVY2"/>
<dbReference type="InterPro" id="IPR017896">
    <property type="entry name" value="4Fe4S_Fe-S-bd"/>
</dbReference>
<evidence type="ECO:0000256" key="4">
    <source>
        <dbReference type="ARBA" id="ARBA00022737"/>
    </source>
</evidence>
<feature type="binding site" evidence="7">
    <location>
        <position position="110"/>
    </location>
    <ligand>
        <name>[4Fe-4S] cluster</name>
        <dbReference type="ChEBI" id="CHEBI:49883"/>
        <label>4</label>
    </ligand>
</feature>
<evidence type="ECO:0000256" key="6">
    <source>
        <dbReference type="ARBA" id="ARBA00023014"/>
    </source>
</evidence>
<feature type="binding site" evidence="7">
    <location>
        <position position="113"/>
    </location>
    <ligand>
        <name>[4Fe-4S] cluster</name>
        <dbReference type="ChEBI" id="CHEBI:49883"/>
        <label>4</label>
    </ligand>
</feature>
<dbReference type="PROSITE" id="PS00198">
    <property type="entry name" value="4FE4S_FER_1"/>
    <property type="match status" value="1"/>
</dbReference>
<evidence type="ECO:0000259" key="8">
    <source>
        <dbReference type="PROSITE" id="PS51379"/>
    </source>
</evidence>
<evidence type="ECO:0000313" key="9">
    <source>
        <dbReference type="EMBL" id="SEM50133.1"/>
    </source>
</evidence>
<dbReference type="PIRSF" id="PIRSF036298">
    <property type="entry name" value="FDH_4Fe4S"/>
    <property type="match status" value="1"/>
</dbReference>
<feature type="binding site" evidence="7">
    <location>
        <position position="90"/>
    </location>
    <ligand>
        <name>[4Fe-4S] cluster</name>
        <dbReference type="ChEBI" id="CHEBI:49883"/>
        <label>4</label>
    </ligand>
</feature>
<keyword evidence="2 7" id="KW-0004">4Fe-4S</keyword>
<keyword evidence="5 7" id="KW-0408">Iron</keyword>
<evidence type="ECO:0000256" key="7">
    <source>
        <dbReference type="PIRSR" id="PIRSR036298-50"/>
    </source>
</evidence>
<dbReference type="InterPro" id="IPR015246">
    <property type="entry name" value="Formate_DH_TM"/>
</dbReference>
<feature type="binding site" evidence="7">
    <location>
        <position position="140"/>
    </location>
    <ligand>
        <name>[4Fe-4S] cluster</name>
        <dbReference type="ChEBI" id="CHEBI:49883"/>
        <label>2</label>
    </ligand>
</feature>
<dbReference type="Gene3D" id="1.20.5.480">
    <property type="entry name" value="Single helix bin"/>
    <property type="match status" value="1"/>
</dbReference>
<dbReference type="OrthoDB" id="9789030at2"/>
<feature type="binding site" evidence="7">
    <location>
        <position position="137"/>
    </location>
    <ligand>
        <name>[4Fe-4S] cluster</name>
        <dbReference type="ChEBI" id="CHEBI:49883"/>
        <label>2</label>
    </ligand>
</feature>
<name>A0A1H7YVY2_9BACT</name>
<feature type="binding site" evidence="7">
    <location>
        <position position="19"/>
    </location>
    <ligand>
        <name>[4Fe-4S] cluster</name>
        <dbReference type="ChEBI" id="CHEBI:49883"/>
        <label>1</label>
    </ligand>
</feature>
<dbReference type="PROSITE" id="PS51379">
    <property type="entry name" value="4FE4S_FER_2"/>
    <property type="match status" value="2"/>
</dbReference>
<accession>A0A1H7YVY2</accession>
<dbReference type="PANTHER" id="PTHR43545:SF6">
    <property type="entry name" value="FORMATE DEHYDROGENASE, NITRATE-INDUCIBLE, IRON-SULFUR SUBUNIT"/>
    <property type="match status" value="1"/>
</dbReference>
<dbReference type="GO" id="GO:0030313">
    <property type="term" value="C:cell envelope"/>
    <property type="evidence" value="ECO:0007669"/>
    <property type="project" value="UniProtKB-SubCell"/>
</dbReference>
<dbReference type="GO" id="GO:0051539">
    <property type="term" value="F:4 iron, 4 sulfur cluster binding"/>
    <property type="evidence" value="ECO:0007669"/>
    <property type="project" value="UniProtKB-KW"/>
</dbReference>
<evidence type="ECO:0000256" key="3">
    <source>
        <dbReference type="ARBA" id="ARBA00022723"/>
    </source>
</evidence>
<feature type="domain" description="4Fe-4S ferredoxin-type" evidence="8">
    <location>
        <begin position="69"/>
        <end position="100"/>
    </location>
</feature>
<evidence type="ECO:0000256" key="1">
    <source>
        <dbReference type="ARBA" id="ARBA00004196"/>
    </source>
</evidence>
<feature type="binding site" evidence="7">
    <location>
        <position position="22"/>
    </location>
    <ligand>
        <name>[4Fe-4S] cluster</name>
        <dbReference type="ChEBI" id="CHEBI:49883"/>
        <label>1</label>
    </ligand>
</feature>
<feature type="binding site" evidence="7">
    <location>
        <position position="156"/>
    </location>
    <ligand>
        <name>[4Fe-4S] cluster</name>
        <dbReference type="ChEBI" id="CHEBI:49883"/>
        <label>1</label>
    </ligand>
</feature>
<feature type="binding site" evidence="7">
    <location>
        <position position="86"/>
    </location>
    <ligand>
        <name>[4Fe-4S] cluster</name>
        <dbReference type="ChEBI" id="CHEBI:49883"/>
        <label>3</label>
    </ligand>
</feature>
<feature type="binding site" evidence="7">
    <location>
        <position position="152"/>
    </location>
    <ligand>
        <name>[4Fe-4S] cluster</name>
        <dbReference type="ChEBI" id="CHEBI:49883"/>
        <label>2</label>
    </ligand>
</feature>
<dbReference type="GO" id="GO:0015944">
    <property type="term" value="P:formate oxidation"/>
    <property type="evidence" value="ECO:0007669"/>
    <property type="project" value="InterPro"/>
</dbReference>
<dbReference type="STRING" id="43775.SAMN04489760_11858"/>
<dbReference type="SUPFAM" id="SSF81597">
    <property type="entry name" value="Iron-sulfur subunit of formate dehydrogenase N, transmembrane anchor"/>
    <property type="match status" value="1"/>
</dbReference>
<dbReference type="RefSeq" id="WP_093883962.1">
    <property type="nucleotide sequence ID" value="NZ_FOBS01000018.1"/>
</dbReference>
<keyword evidence="6 7" id="KW-0411">Iron-sulfur</keyword>
<comment type="cofactor">
    <cofactor evidence="7">
        <name>[4Fe-4S] cluster</name>
        <dbReference type="ChEBI" id="CHEBI:49883"/>
    </cofactor>
    <text evidence="7">Binds 4 [4Fe-4S] clusters per subunit.</text>
</comment>
<feature type="binding site" evidence="7">
    <location>
        <position position="81"/>
    </location>
    <ligand>
        <name>[4Fe-4S] cluster</name>
        <dbReference type="ChEBI" id="CHEBI:49883"/>
        <label>3</label>
    </ligand>
</feature>
<keyword evidence="3 7" id="KW-0479">Metal-binding</keyword>
<dbReference type="Proteomes" id="UP000198744">
    <property type="component" value="Unassembled WGS sequence"/>
</dbReference>
<keyword evidence="4" id="KW-0677">Repeat</keyword>
<dbReference type="SUPFAM" id="SSF54862">
    <property type="entry name" value="4Fe-4S ferredoxins"/>
    <property type="match status" value="1"/>
</dbReference>
<evidence type="ECO:0000256" key="5">
    <source>
        <dbReference type="ARBA" id="ARBA00023004"/>
    </source>
</evidence>
<dbReference type="InterPro" id="IPR014603">
    <property type="entry name" value="Formate_DH_Fe-S_su"/>
</dbReference>
<protein>
    <submittedName>
        <fullName evidence="9">Formate dehydrogenase (Quinone-dependent) iron-sulfur subunit</fullName>
    </submittedName>
</protein>
<dbReference type="PANTHER" id="PTHR43545">
    <property type="entry name" value="FORMATE DEHYDROGENASE, NITRATE-INDUCIBLE, IRON-SULFUR SUBUNIT"/>
    <property type="match status" value="1"/>
</dbReference>
<feature type="domain" description="4Fe-4S ferredoxin-type" evidence="8">
    <location>
        <begin position="101"/>
        <end position="130"/>
    </location>
</feature>
<dbReference type="EMBL" id="FOBS01000018">
    <property type="protein sequence ID" value="SEM50133.1"/>
    <property type="molecule type" value="Genomic_DNA"/>
</dbReference>
<keyword evidence="10" id="KW-1185">Reference proteome</keyword>
<dbReference type="Pfam" id="PF13247">
    <property type="entry name" value="Fer4_11"/>
    <property type="match status" value="1"/>
</dbReference>
<organism evidence="9 10">
    <name type="scientific">Syntrophus gentianae</name>
    <dbReference type="NCBI Taxonomy" id="43775"/>
    <lineage>
        <taxon>Bacteria</taxon>
        <taxon>Pseudomonadati</taxon>
        <taxon>Thermodesulfobacteriota</taxon>
        <taxon>Syntrophia</taxon>
        <taxon>Syntrophales</taxon>
        <taxon>Syntrophaceae</taxon>
        <taxon>Syntrophus</taxon>
    </lineage>
</organism>
<comment type="subcellular location">
    <subcellularLocation>
        <location evidence="1">Cell envelope</location>
    </subcellularLocation>
</comment>
<evidence type="ECO:0000313" key="10">
    <source>
        <dbReference type="Proteomes" id="UP000198744"/>
    </source>
</evidence>
<dbReference type="InterPro" id="IPR038384">
    <property type="entry name" value="Formate_DH_C_sf"/>
</dbReference>
<dbReference type="Gene3D" id="3.30.70.20">
    <property type="match status" value="2"/>
</dbReference>
<gene>
    <name evidence="9" type="ORF">SAMN04489760_11858</name>
</gene>
<feature type="binding site" evidence="7">
    <location>
        <position position="78"/>
    </location>
    <ligand>
        <name>[4Fe-4S] cluster</name>
        <dbReference type="ChEBI" id="CHEBI:49883"/>
        <label>3</label>
    </ligand>
</feature>
<feature type="binding site" evidence="7">
    <location>
        <position position="120"/>
    </location>
    <ligand>
        <name>[4Fe-4S] cluster</name>
        <dbReference type="ChEBI" id="CHEBI:49883"/>
        <label>3</label>
    </ligand>
</feature>
<feature type="binding site" evidence="7">
    <location>
        <position position="116"/>
    </location>
    <ligand>
        <name>[4Fe-4S] cluster</name>
        <dbReference type="ChEBI" id="CHEBI:49883"/>
        <label>4</label>
    </ligand>
</feature>
<dbReference type="InterPro" id="IPR051555">
    <property type="entry name" value="FDH_Electron_Transfer_Unit"/>
</dbReference>
<evidence type="ECO:0000256" key="2">
    <source>
        <dbReference type="ARBA" id="ARBA00022485"/>
    </source>
</evidence>
<feature type="binding site" evidence="7">
    <location>
        <position position="26"/>
    </location>
    <ligand>
        <name>[4Fe-4S] cluster</name>
        <dbReference type="ChEBI" id="CHEBI:49883"/>
        <label>2</label>
    </ligand>
</feature>